<evidence type="ECO:0000313" key="3">
    <source>
        <dbReference type="Proteomes" id="UP000469346"/>
    </source>
</evidence>
<gene>
    <name evidence="2" type="ORF">G3N55_09650</name>
</gene>
<reference evidence="2 3" key="1">
    <citation type="submission" date="2020-02" db="EMBL/GenBank/DDBJ databases">
        <title>Comparative genomics of sulfur disproportionating microorganisms.</title>
        <authorList>
            <person name="Ward L.M."/>
            <person name="Bertran E."/>
            <person name="Johnston D.T."/>
        </authorList>
    </citation>
    <scope>NUCLEOTIDE SEQUENCE [LARGE SCALE GENOMIC DNA]</scope>
    <source>
        <strain evidence="2 3">DSM 100025</strain>
    </source>
</reference>
<dbReference type="Proteomes" id="UP000469346">
    <property type="component" value="Unassembled WGS sequence"/>
</dbReference>
<proteinExistence type="predicted"/>
<organism evidence="2 3">
    <name type="scientific">Dissulfurirhabdus thermomarina</name>
    <dbReference type="NCBI Taxonomy" id="1765737"/>
    <lineage>
        <taxon>Bacteria</taxon>
        <taxon>Deltaproteobacteria</taxon>
        <taxon>Dissulfurirhabdaceae</taxon>
        <taxon>Dissulfurirhabdus</taxon>
    </lineage>
</organism>
<dbReference type="EMBL" id="JAAGRR010000121">
    <property type="protein sequence ID" value="NDY43103.1"/>
    <property type="molecule type" value="Genomic_DNA"/>
</dbReference>
<dbReference type="RefSeq" id="WP_163299219.1">
    <property type="nucleotide sequence ID" value="NZ_JAAGRR010000121.1"/>
</dbReference>
<accession>A0A6N9TSP5</accession>
<evidence type="ECO:0000313" key="2">
    <source>
        <dbReference type="EMBL" id="NDY43103.1"/>
    </source>
</evidence>
<name>A0A6N9TSP5_DISTH</name>
<feature type="compositionally biased region" description="Basic residues" evidence="1">
    <location>
        <begin position="21"/>
        <end position="32"/>
    </location>
</feature>
<feature type="compositionally biased region" description="Basic and acidic residues" evidence="1">
    <location>
        <begin position="33"/>
        <end position="47"/>
    </location>
</feature>
<sequence>MDDKTVHEITPLPASTTIRPNPRHKEPRRQRREPKDEKKRRPPEGDRVTIQGTPEPPGEPEGEKPAPPAHRKGKIDIRI</sequence>
<evidence type="ECO:0000256" key="1">
    <source>
        <dbReference type="SAM" id="MobiDB-lite"/>
    </source>
</evidence>
<keyword evidence="3" id="KW-1185">Reference proteome</keyword>
<protein>
    <submittedName>
        <fullName evidence="2">Uncharacterized protein</fullName>
    </submittedName>
</protein>
<feature type="region of interest" description="Disordered" evidence="1">
    <location>
        <begin position="1"/>
        <end position="79"/>
    </location>
</feature>
<comment type="caution">
    <text evidence="2">The sequence shown here is derived from an EMBL/GenBank/DDBJ whole genome shotgun (WGS) entry which is preliminary data.</text>
</comment>
<dbReference type="AlphaFoldDB" id="A0A6N9TSP5"/>